<dbReference type="Proteomes" id="UP000663829">
    <property type="component" value="Unassembled WGS sequence"/>
</dbReference>
<dbReference type="InterPro" id="IPR022357">
    <property type="entry name" value="MIP_CS"/>
</dbReference>
<feature type="transmembrane region" description="Helical" evidence="10">
    <location>
        <begin position="93"/>
        <end position="112"/>
    </location>
</feature>
<evidence type="ECO:0000256" key="5">
    <source>
        <dbReference type="ARBA" id="ARBA00022692"/>
    </source>
</evidence>
<dbReference type="InterPro" id="IPR034294">
    <property type="entry name" value="Aquaporin_transptr"/>
</dbReference>
<dbReference type="EMBL" id="CAJOBA010000061">
    <property type="protein sequence ID" value="CAF3499877.1"/>
    <property type="molecule type" value="Genomic_DNA"/>
</dbReference>
<evidence type="ECO:0000256" key="8">
    <source>
        <dbReference type="RuleBase" id="RU000477"/>
    </source>
</evidence>
<evidence type="ECO:0000313" key="12">
    <source>
        <dbReference type="EMBL" id="CAF0824334.1"/>
    </source>
</evidence>
<dbReference type="PANTHER" id="PTHR19139">
    <property type="entry name" value="AQUAPORIN TRANSPORTER"/>
    <property type="match status" value="1"/>
</dbReference>
<dbReference type="EMBL" id="CAJNOQ010000647">
    <property type="protein sequence ID" value="CAF0824334.1"/>
    <property type="molecule type" value="Genomic_DNA"/>
</dbReference>
<gene>
    <name evidence="12" type="ORF">GPM918_LOCUS4714</name>
    <name evidence="11" type="ORF">OVA965_LOCUS455</name>
    <name evidence="14" type="ORF">SRO942_LOCUS4715</name>
    <name evidence="13" type="ORF">TMI583_LOCUS455</name>
</gene>
<dbReference type="Gene3D" id="1.20.1080.10">
    <property type="entry name" value="Glycerol uptake facilitator protein"/>
    <property type="match status" value="1"/>
</dbReference>
<accession>A0A813UJL3</accession>
<sequence>MIENQVANLLSPPGTGAIPVDQGREEERTDAQTPFINNRHIQRPSTVTRGCFDFDPQNGRFAFQLPFSRNSSSGRKNMTCLTQVKQFSFYQALLSEFIGTMILTLMACSTGLPITRRQVPDLHGILVGGLTISTLIVCFGHVSGCNINPAVTLALLFARHIDIIRAICYIGVQLLGAFCGSCLLKILAPTSARENLGVTNISEGVTLQQAFVVEFLITFILCCTVLAACDKHRDDVGGSKALTIGLAVVIGSLFGGPYSGGSMNPARSFGPAAVTGMWQNHWLYWFGPMTGGVAAAIYYEYILKQRIASQPTVESSTMKKLAKI</sequence>
<protein>
    <recommendedName>
        <fullName evidence="16">Aquaporin</fullName>
    </recommendedName>
</protein>
<dbReference type="PRINTS" id="PR00783">
    <property type="entry name" value="MINTRINSICP"/>
</dbReference>
<feature type="transmembrane region" description="Helical" evidence="10">
    <location>
        <begin position="124"/>
        <end position="142"/>
    </location>
</feature>
<feature type="region of interest" description="Disordered" evidence="9">
    <location>
        <begin position="1"/>
        <end position="29"/>
    </location>
</feature>
<keyword evidence="6 10" id="KW-1133">Transmembrane helix</keyword>
<evidence type="ECO:0000313" key="15">
    <source>
        <dbReference type="Proteomes" id="UP000663829"/>
    </source>
</evidence>
<dbReference type="GO" id="GO:0015250">
    <property type="term" value="F:water channel activity"/>
    <property type="evidence" value="ECO:0007669"/>
    <property type="project" value="TreeGrafter"/>
</dbReference>
<evidence type="ECO:0000256" key="10">
    <source>
        <dbReference type="SAM" id="Phobius"/>
    </source>
</evidence>
<keyword evidence="4" id="KW-1003">Cell membrane</keyword>
<dbReference type="Proteomes" id="UP000677228">
    <property type="component" value="Unassembled WGS sequence"/>
</dbReference>
<feature type="transmembrane region" description="Helical" evidence="10">
    <location>
        <begin position="241"/>
        <end position="261"/>
    </location>
</feature>
<keyword evidence="3 8" id="KW-0813">Transport</keyword>
<feature type="transmembrane region" description="Helical" evidence="10">
    <location>
        <begin position="163"/>
        <end position="187"/>
    </location>
</feature>
<keyword evidence="7 10" id="KW-0472">Membrane</keyword>
<evidence type="ECO:0000256" key="2">
    <source>
        <dbReference type="ARBA" id="ARBA00006175"/>
    </source>
</evidence>
<dbReference type="OrthoDB" id="3222at2759"/>
<comment type="similarity">
    <text evidence="2 8">Belongs to the MIP/aquaporin (TC 1.A.8) family.</text>
</comment>
<evidence type="ECO:0000256" key="6">
    <source>
        <dbReference type="ARBA" id="ARBA00022989"/>
    </source>
</evidence>
<comment type="caution">
    <text evidence="12">The sequence shown here is derived from an EMBL/GenBank/DDBJ whole genome shotgun (WGS) entry which is preliminary data.</text>
</comment>
<dbReference type="PROSITE" id="PS00221">
    <property type="entry name" value="MIP"/>
    <property type="match status" value="1"/>
</dbReference>
<name>A0A813UJL3_9BILA</name>
<evidence type="ECO:0000256" key="7">
    <source>
        <dbReference type="ARBA" id="ARBA00023136"/>
    </source>
</evidence>
<evidence type="ECO:0008006" key="16">
    <source>
        <dbReference type="Google" id="ProtNLM"/>
    </source>
</evidence>
<evidence type="ECO:0000256" key="9">
    <source>
        <dbReference type="SAM" id="MobiDB-lite"/>
    </source>
</evidence>
<feature type="transmembrane region" description="Helical" evidence="10">
    <location>
        <begin position="281"/>
        <end position="299"/>
    </location>
</feature>
<dbReference type="Proteomes" id="UP000681722">
    <property type="component" value="Unassembled WGS sequence"/>
</dbReference>
<dbReference type="EMBL" id="CAJNOK010000061">
    <property type="protein sequence ID" value="CAF0726315.1"/>
    <property type="molecule type" value="Genomic_DNA"/>
</dbReference>
<evidence type="ECO:0000313" key="14">
    <source>
        <dbReference type="EMBL" id="CAF3610979.1"/>
    </source>
</evidence>
<dbReference type="EMBL" id="CAJOBC010000647">
    <property type="protein sequence ID" value="CAF3610979.1"/>
    <property type="molecule type" value="Genomic_DNA"/>
</dbReference>
<comment type="subcellular location">
    <subcellularLocation>
        <location evidence="1">Cell membrane</location>
        <topology evidence="1">Multi-pass membrane protein</topology>
    </subcellularLocation>
</comment>
<dbReference type="SUPFAM" id="SSF81338">
    <property type="entry name" value="Aquaporin-like"/>
    <property type="match status" value="1"/>
</dbReference>
<organism evidence="12 15">
    <name type="scientific">Didymodactylos carnosus</name>
    <dbReference type="NCBI Taxonomy" id="1234261"/>
    <lineage>
        <taxon>Eukaryota</taxon>
        <taxon>Metazoa</taxon>
        <taxon>Spiralia</taxon>
        <taxon>Gnathifera</taxon>
        <taxon>Rotifera</taxon>
        <taxon>Eurotatoria</taxon>
        <taxon>Bdelloidea</taxon>
        <taxon>Philodinida</taxon>
        <taxon>Philodinidae</taxon>
        <taxon>Didymodactylos</taxon>
    </lineage>
</organism>
<keyword evidence="15" id="KW-1185">Reference proteome</keyword>
<dbReference type="Pfam" id="PF00230">
    <property type="entry name" value="MIP"/>
    <property type="match status" value="1"/>
</dbReference>
<reference evidence="12" key="1">
    <citation type="submission" date="2021-02" db="EMBL/GenBank/DDBJ databases">
        <authorList>
            <person name="Nowell W R."/>
        </authorList>
    </citation>
    <scope>NUCLEOTIDE SEQUENCE</scope>
</reference>
<dbReference type="AlphaFoldDB" id="A0A813UJL3"/>
<evidence type="ECO:0000256" key="1">
    <source>
        <dbReference type="ARBA" id="ARBA00004651"/>
    </source>
</evidence>
<evidence type="ECO:0000256" key="3">
    <source>
        <dbReference type="ARBA" id="ARBA00022448"/>
    </source>
</evidence>
<proteinExistence type="inferred from homology"/>
<evidence type="ECO:0000256" key="4">
    <source>
        <dbReference type="ARBA" id="ARBA00022475"/>
    </source>
</evidence>
<evidence type="ECO:0000313" key="11">
    <source>
        <dbReference type="EMBL" id="CAF0726315.1"/>
    </source>
</evidence>
<keyword evidence="5 8" id="KW-0812">Transmembrane</keyword>
<dbReference type="PANTHER" id="PTHR19139:SF199">
    <property type="entry name" value="MIP17260P"/>
    <property type="match status" value="1"/>
</dbReference>
<dbReference type="Proteomes" id="UP000682733">
    <property type="component" value="Unassembled WGS sequence"/>
</dbReference>
<dbReference type="GO" id="GO:0005886">
    <property type="term" value="C:plasma membrane"/>
    <property type="evidence" value="ECO:0007669"/>
    <property type="project" value="UniProtKB-SubCell"/>
</dbReference>
<evidence type="ECO:0000313" key="13">
    <source>
        <dbReference type="EMBL" id="CAF3499877.1"/>
    </source>
</evidence>
<dbReference type="InterPro" id="IPR023271">
    <property type="entry name" value="Aquaporin-like"/>
</dbReference>
<dbReference type="CDD" id="cd00333">
    <property type="entry name" value="MIP"/>
    <property type="match status" value="1"/>
</dbReference>
<dbReference type="InterPro" id="IPR000425">
    <property type="entry name" value="MIP"/>
</dbReference>
<feature type="transmembrane region" description="Helical" evidence="10">
    <location>
        <begin position="207"/>
        <end position="229"/>
    </location>
</feature>